<organism evidence="2 3">
    <name type="scientific">Ancylostoma ceylanicum</name>
    <dbReference type="NCBI Taxonomy" id="53326"/>
    <lineage>
        <taxon>Eukaryota</taxon>
        <taxon>Metazoa</taxon>
        <taxon>Ecdysozoa</taxon>
        <taxon>Nematoda</taxon>
        <taxon>Chromadorea</taxon>
        <taxon>Rhabditida</taxon>
        <taxon>Rhabditina</taxon>
        <taxon>Rhabditomorpha</taxon>
        <taxon>Strongyloidea</taxon>
        <taxon>Ancylostomatidae</taxon>
        <taxon>Ancylostomatinae</taxon>
        <taxon>Ancylostoma</taxon>
    </lineage>
</organism>
<feature type="region of interest" description="Disordered" evidence="1">
    <location>
        <begin position="59"/>
        <end position="106"/>
    </location>
</feature>
<gene>
    <name evidence="2" type="primary">Acey_s0135.g1920</name>
    <name evidence="2" type="ORF">Y032_0135g1920</name>
</gene>
<reference evidence="3" key="1">
    <citation type="journal article" date="2015" name="Nat. Genet.">
        <title>The genome and transcriptome of the zoonotic hookworm Ancylostoma ceylanicum identify infection-specific gene families.</title>
        <authorList>
            <person name="Schwarz E.M."/>
            <person name="Hu Y."/>
            <person name="Antoshechkin I."/>
            <person name="Miller M.M."/>
            <person name="Sternberg P.W."/>
            <person name="Aroian R.V."/>
        </authorList>
    </citation>
    <scope>NUCLEOTIDE SEQUENCE</scope>
    <source>
        <strain evidence="3">HY135</strain>
    </source>
</reference>
<accession>A0A016T4Q7</accession>
<keyword evidence="3" id="KW-1185">Reference proteome</keyword>
<evidence type="ECO:0000313" key="3">
    <source>
        <dbReference type="Proteomes" id="UP000024635"/>
    </source>
</evidence>
<proteinExistence type="predicted"/>
<evidence type="ECO:0000313" key="2">
    <source>
        <dbReference type="EMBL" id="EYB97968.1"/>
    </source>
</evidence>
<protein>
    <submittedName>
        <fullName evidence="2">Uncharacterized protein</fullName>
    </submittedName>
</protein>
<name>A0A016T4Q7_9BILA</name>
<comment type="caution">
    <text evidence="2">The sequence shown here is derived from an EMBL/GenBank/DDBJ whole genome shotgun (WGS) entry which is preliminary data.</text>
</comment>
<evidence type="ECO:0000256" key="1">
    <source>
        <dbReference type="SAM" id="MobiDB-lite"/>
    </source>
</evidence>
<sequence length="106" mass="11883">MVVSKDSSVPSVSEAALAVGIIARKLETASHPVTSATGWDFHSKSQELVKEKLTMVPFNKLQKKSNKEEDGKSEEPRTDHYQYDNPHHGRGRRGRYRMVNGCGQPF</sequence>
<dbReference type="STRING" id="53326.A0A016T4Q7"/>
<dbReference type="AlphaFoldDB" id="A0A016T4Q7"/>
<feature type="compositionally biased region" description="Basic and acidic residues" evidence="1">
    <location>
        <begin position="65"/>
        <end position="87"/>
    </location>
</feature>
<dbReference type="EMBL" id="JARK01001471">
    <property type="protein sequence ID" value="EYB97968.1"/>
    <property type="molecule type" value="Genomic_DNA"/>
</dbReference>
<dbReference type="Proteomes" id="UP000024635">
    <property type="component" value="Unassembled WGS sequence"/>
</dbReference>